<dbReference type="InterPro" id="IPR012349">
    <property type="entry name" value="Split_barrel_FMN-bd"/>
</dbReference>
<comment type="similarity">
    <text evidence="1">Belongs to the F420H(2)-dependent quinone reductase family.</text>
</comment>
<evidence type="ECO:0000313" key="4">
    <source>
        <dbReference type="Proteomes" id="UP000325787"/>
    </source>
</evidence>
<reference evidence="4" key="1">
    <citation type="journal article" date="2021" name="Curr. Microbiol.">
        <title>Complete genome of nocamycin-producing strain Saccharothrix syringae NRRL B-16468 reveals the biosynthetic potential for secondary metabolites.</title>
        <authorList>
            <person name="Mo X."/>
            <person name="Yang S."/>
        </authorList>
    </citation>
    <scope>NUCLEOTIDE SEQUENCE [LARGE SCALE GENOMIC DNA]</scope>
    <source>
        <strain evidence="4">ATCC 51364 / DSM 43886 / JCM 6844 / KCTC 9398 / NBRC 14523 / NRRL B-16468 / INA 2240</strain>
    </source>
</reference>
<dbReference type="SUPFAM" id="SSF50475">
    <property type="entry name" value="FMN-binding split barrel"/>
    <property type="match status" value="1"/>
</dbReference>
<sequence>MNLFHKLVRVAGRQEWFARLGPKVAPWDLRLQDLTRGRVNLGELLGVPALLLTTTGRRSGVPRSVPLLYVPHEDGFIVTASNWGRAHHPAWSANLLAEPLADVLVRGRHVRVRARLVTGDERARLWRRITPVWPAFDTYVTRSGGREFRLFVLSRV</sequence>
<dbReference type="GO" id="GO:0016491">
    <property type="term" value="F:oxidoreductase activity"/>
    <property type="evidence" value="ECO:0007669"/>
    <property type="project" value="InterPro"/>
</dbReference>
<dbReference type="PANTHER" id="PTHR39428:SF1">
    <property type="entry name" value="F420H(2)-DEPENDENT QUINONE REDUCTASE RV1261C"/>
    <property type="match status" value="1"/>
</dbReference>
<evidence type="ECO:0000256" key="2">
    <source>
        <dbReference type="ARBA" id="ARBA00049106"/>
    </source>
</evidence>
<protein>
    <submittedName>
        <fullName evidence="3">Nitroreductase family deazaflavin-dependent oxidoreductase</fullName>
    </submittedName>
</protein>
<comment type="catalytic activity">
    <reaction evidence="2">
        <text>oxidized coenzyme F420-(gamma-L-Glu)(n) + a quinol + H(+) = reduced coenzyme F420-(gamma-L-Glu)(n) + a quinone</text>
        <dbReference type="Rhea" id="RHEA:39663"/>
        <dbReference type="Rhea" id="RHEA-COMP:12939"/>
        <dbReference type="Rhea" id="RHEA-COMP:14378"/>
        <dbReference type="ChEBI" id="CHEBI:15378"/>
        <dbReference type="ChEBI" id="CHEBI:24646"/>
        <dbReference type="ChEBI" id="CHEBI:132124"/>
        <dbReference type="ChEBI" id="CHEBI:133980"/>
        <dbReference type="ChEBI" id="CHEBI:139511"/>
    </reaction>
</comment>
<dbReference type="InterPro" id="IPR004378">
    <property type="entry name" value="F420H2_quin_Rdtase"/>
</dbReference>
<name>A0A5Q0GYF9_SACSY</name>
<evidence type="ECO:0000313" key="3">
    <source>
        <dbReference type="EMBL" id="QFZ18999.1"/>
    </source>
</evidence>
<gene>
    <name evidence="3" type="ORF">EKG83_17450</name>
</gene>
<keyword evidence="4" id="KW-1185">Reference proteome</keyword>
<dbReference type="KEGG" id="ssyi:EKG83_17450"/>
<dbReference type="OrthoDB" id="8225825at2"/>
<dbReference type="GO" id="GO:0070967">
    <property type="term" value="F:coenzyme F420 binding"/>
    <property type="evidence" value="ECO:0007669"/>
    <property type="project" value="TreeGrafter"/>
</dbReference>
<evidence type="ECO:0000256" key="1">
    <source>
        <dbReference type="ARBA" id="ARBA00008710"/>
    </source>
</evidence>
<proteinExistence type="inferred from homology"/>
<dbReference type="NCBIfam" id="TIGR00026">
    <property type="entry name" value="hi_GC_TIGR00026"/>
    <property type="match status" value="1"/>
</dbReference>
<organism evidence="3 4">
    <name type="scientific">Saccharothrix syringae</name>
    <name type="common">Nocardiopsis syringae</name>
    <dbReference type="NCBI Taxonomy" id="103733"/>
    <lineage>
        <taxon>Bacteria</taxon>
        <taxon>Bacillati</taxon>
        <taxon>Actinomycetota</taxon>
        <taxon>Actinomycetes</taxon>
        <taxon>Pseudonocardiales</taxon>
        <taxon>Pseudonocardiaceae</taxon>
        <taxon>Saccharothrix</taxon>
    </lineage>
</organism>
<accession>A0A5Q0GYF9</accession>
<dbReference type="GO" id="GO:0005886">
    <property type="term" value="C:plasma membrane"/>
    <property type="evidence" value="ECO:0007669"/>
    <property type="project" value="TreeGrafter"/>
</dbReference>
<dbReference type="AlphaFoldDB" id="A0A5Q0GYF9"/>
<dbReference type="EMBL" id="CP034550">
    <property type="protein sequence ID" value="QFZ18999.1"/>
    <property type="molecule type" value="Genomic_DNA"/>
</dbReference>
<dbReference type="Gene3D" id="2.30.110.10">
    <property type="entry name" value="Electron Transport, Fmn-binding Protein, Chain A"/>
    <property type="match status" value="1"/>
</dbReference>
<dbReference type="Pfam" id="PF04075">
    <property type="entry name" value="F420H2_quin_red"/>
    <property type="match status" value="1"/>
</dbReference>
<dbReference type="Proteomes" id="UP000325787">
    <property type="component" value="Chromosome"/>
</dbReference>
<dbReference type="RefSeq" id="WP_033433720.1">
    <property type="nucleotide sequence ID" value="NZ_CP034550.1"/>
</dbReference>
<dbReference type="PANTHER" id="PTHR39428">
    <property type="entry name" value="F420H(2)-DEPENDENT QUINONE REDUCTASE RV1261C"/>
    <property type="match status" value="1"/>
</dbReference>